<evidence type="ECO:0000256" key="7">
    <source>
        <dbReference type="HAMAP-Rule" id="MF_00178"/>
    </source>
</evidence>
<dbReference type="UniPathway" id="UPA00275">
    <property type="reaction ID" value="UER00404"/>
</dbReference>
<dbReference type="SUPFAM" id="SSF52121">
    <property type="entry name" value="Lumazine synthase"/>
    <property type="match status" value="1"/>
</dbReference>
<dbReference type="RefSeq" id="WP_076955164.1">
    <property type="nucleotide sequence ID" value="NZ_MNPW01000032.1"/>
</dbReference>
<dbReference type="EMBL" id="MNPW01000032">
    <property type="protein sequence ID" value="ONH49547.1"/>
    <property type="molecule type" value="Genomic_DNA"/>
</dbReference>
<comment type="subunit">
    <text evidence="7">Forms an icosahedral capsid composed of 60 subunits, arranged as a dodecamer of pentamers.</text>
</comment>
<dbReference type="GO" id="GO:0000906">
    <property type="term" value="F:6,7-dimethyl-8-ribityllumazine synthase activity"/>
    <property type="evidence" value="ECO:0007669"/>
    <property type="project" value="UniProtKB-UniRule"/>
</dbReference>
<comment type="caution">
    <text evidence="8">The sequence shown here is derived from an EMBL/GenBank/DDBJ whole genome shotgun (WGS) entry which is preliminary data.</text>
</comment>
<evidence type="ECO:0000256" key="1">
    <source>
        <dbReference type="ARBA" id="ARBA00004917"/>
    </source>
</evidence>
<comment type="function">
    <text evidence="7">Catalyzes the formation of 6,7-dimethyl-8-ribityllumazine by condensation of 5-amino-6-(D-ribitylamino)uracil with 3,4-dihydroxy-2-butanone 4-phosphate. This is the penultimate step in the biosynthesis of riboflavin.</text>
</comment>
<evidence type="ECO:0000256" key="3">
    <source>
        <dbReference type="ARBA" id="ARBA00012664"/>
    </source>
</evidence>
<comment type="pathway">
    <text evidence="1 7">Cofactor biosynthesis; riboflavin biosynthesis; riboflavin from 2-hydroxy-3-oxobutyl phosphate and 5-amino-6-(D-ribitylamino)uracil: step 1/2.</text>
</comment>
<organism evidence="8 9">
    <name type="scientific">Pseudomonas cedrina subsp. cedrina</name>
    <dbReference type="NCBI Taxonomy" id="76762"/>
    <lineage>
        <taxon>Bacteria</taxon>
        <taxon>Pseudomonadati</taxon>
        <taxon>Pseudomonadota</taxon>
        <taxon>Gammaproteobacteria</taxon>
        <taxon>Pseudomonadales</taxon>
        <taxon>Pseudomonadaceae</taxon>
        <taxon>Pseudomonas</taxon>
    </lineage>
</organism>
<dbReference type="OrthoDB" id="9797659at2"/>
<gene>
    <name evidence="7" type="primary">ribH</name>
    <name evidence="8" type="ORF">BLL36_29085</name>
</gene>
<feature type="binding site" evidence="7">
    <location>
        <position position="109"/>
    </location>
    <ligand>
        <name>5-amino-6-(D-ribitylamino)uracil</name>
        <dbReference type="ChEBI" id="CHEBI:15934"/>
    </ligand>
</feature>
<keyword evidence="5 7" id="KW-0808">Transferase</keyword>
<proteinExistence type="inferred from homology"/>
<evidence type="ECO:0000256" key="5">
    <source>
        <dbReference type="ARBA" id="ARBA00022679"/>
    </source>
</evidence>
<evidence type="ECO:0000313" key="9">
    <source>
        <dbReference type="Proteomes" id="UP000189295"/>
    </source>
</evidence>
<dbReference type="InterPro" id="IPR034964">
    <property type="entry name" value="LS"/>
</dbReference>
<evidence type="ECO:0000256" key="6">
    <source>
        <dbReference type="ARBA" id="ARBA00048785"/>
    </source>
</evidence>
<dbReference type="GO" id="GO:0009231">
    <property type="term" value="P:riboflavin biosynthetic process"/>
    <property type="evidence" value="ECO:0007669"/>
    <property type="project" value="UniProtKB-UniRule"/>
</dbReference>
<comment type="similarity">
    <text evidence="2 7">Belongs to the DMRL synthase family.</text>
</comment>
<dbReference type="NCBIfam" id="NF009084">
    <property type="entry name" value="PRK12419.1"/>
    <property type="match status" value="1"/>
</dbReference>
<dbReference type="Proteomes" id="UP000189295">
    <property type="component" value="Unassembled WGS sequence"/>
</dbReference>
<accession>A0A1V2JVK1</accession>
<sequence>MNSTNRPIKKIALIRARWHSNIVDKCIDSFVNEWRVLGHSQDQLEVIDVPGAFEIPLLAQTLSRTGKYEAIMGCAFVVNGGIYRHEFVSSAVIDGMMRVQLDCGVPILSTVLTPHNFQETPELIQFFSDHFVMKGREAAHACSSILHVRAAEPVAKLVSA</sequence>
<dbReference type="InterPro" id="IPR002180">
    <property type="entry name" value="LS/RS"/>
</dbReference>
<evidence type="ECO:0000256" key="4">
    <source>
        <dbReference type="ARBA" id="ARBA00022619"/>
    </source>
</evidence>
<dbReference type="PANTHER" id="PTHR21058">
    <property type="entry name" value="6,7-DIMETHYL-8-RIBITYLLUMAZINE SYNTHASE DMRL SYNTHASE LUMAZINE SYNTHASE"/>
    <property type="match status" value="1"/>
</dbReference>
<dbReference type="InterPro" id="IPR036467">
    <property type="entry name" value="LS/RS_sf"/>
</dbReference>
<evidence type="ECO:0000256" key="2">
    <source>
        <dbReference type="ARBA" id="ARBA00007424"/>
    </source>
</evidence>
<evidence type="ECO:0000313" key="8">
    <source>
        <dbReference type="EMBL" id="ONH49547.1"/>
    </source>
</evidence>
<keyword evidence="4 7" id="KW-0686">Riboflavin biosynthesis</keyword>
<dbReference type="EC" id="2.5.1.78" evidence="3 7"/>
<comment type="caution">
    <text evidence="7">Lacks conserved residue(s) required for the propagation of feature annotation.</text>
</comment>
<dbReference type="GO" id="GO:0009349">
    <property type="term" value="C:riboflavin synthase complex"/>
    <property type="evidence" value="ECO:0007669"/>
    <property type="project" value="InterPro"/>
</dbReference>
<comment type="catalytic activity">
    <reaction evidence="6 7">
        <text>(2S)-2-hydroxy-3-oxobutyl phosphate + 5-amino-6-(D-ribitylamino)uracil = 6,7-dimethyl-8-(1-D-ribityl)lumazine + phosphate + 2 H2O + H(+)</text>
        <dbReference type="Rhea" id="RHEA:26152"/>
        <dbReference type="ChEBI" id="CHEBI:15377"/>
        <dbReference type="ChEBI" id="CHEBI:15378"/>
        <dbReference type="ChEBI" id="CHEBI:15934"/>
        <dbReference type="ChEBI" id="CHEBI:43474"/>
        <dbReference type="ChEBI" id="CHEBI:58201"/>
        <dbReference type="ChEBI" id="CHEBI:58830"/>
        <dbReference type="EC" id="2.5.1.78"/>
    </reaction>
</comment>
<feature type="binding site" evidence="7">
    <location>
        <position position="18"/>
    </location>
    <ligand>
        <name>5-amino-6-(D-ribitylamino)uracil</name>
        <dbReference type="ChEBI" id="CHEBI:15934"/>
    </ligand>
</feature>
<feature type="binding site" evidence="7">
    <location>
        <begin position="52"/>
        <end position="54"/>
    </location>
    <ligand>
        <name>5-amino-6-(D-ribitylamino)uracil</name>
        <dbReference type="ChEBI" id="CHEBI:15934"/>
    </ligand>
</feature>
<dbReference type="GO" id="GO:0005829">
    <property type="term" value="C:cytosol"/>
    <property type="evidence" value="ECO:0007669"/>
    <property type="project" value="TreeGrafter"/>
</dbReference>
<name>A0A1V2JVK1_PSECE</name>
<dbReference type="Pfam" id="PF00885">
    <property type="entry name" value="DMRL_synthase"/>
    <property type="match status" value="1"/>
</dbReference>
<feature type="active site" description="Proton donor" evidence="7">
    <location>
        <position position="84"/>
    </location>
</feature>
<reference evidence="8 9" key="1">
    <citation type="submission" date="2016-10" db="EMBL/GenBank/DDBJ databases">
        <title>Pseudomonas lactis sp. nov. and Pseudomonas paralactis sp. nov., isolated from bovine raw milk.</title>
        <authorList>
            <person name="Von Neubeck M."/>
            <person name="Huptas C."/>
            <person name="Glueck C."/>
            <person name="Krewinkel M."/>
            <person name="Stoeckel M."/>
            <person name="Stressler T."/>
            <person name="Fischer L."/>
            <person name="Hinrichs J."/>
            <person name="Scherer S."/>
            <person name="Wenning M."/>
        </authorList>
    </citation>
    <scope>NUCLEOTIDE SEQUENCE [LARGE SCALE GENOMIC DNA]</scope>
    <source>
        <strain evidence="8 9">DSM 17516</strain>
    </source>
</reference>
<dbReference type="PANTHER" id="PTHR21058:SF0">
    <property type="entry name" value="6,7-DIMETHYL-8-RIBITYLLUMAZINE SYNTHASE"/>
    <property type="match status" value="1"/>
</dbReference>
<dbReference type="AlphaFoldDB" id="A0A1V2JVK1"/>
<feature type="binding site" evidence="7">
    <location>
        <begin position="76"/>
        <end position="78"/>
    </location>
    <ligand>
        <name>5-amino-6-(D-ribitylamino)uracil</name>
        <dbReference type="ChEBI" id="CHEBI:15934"/>
    </ligand>
</feature>
<dbReference type="HAMAP" id="MF_00178">
    <property type="entry name" value="Lumazine_synth"/>
    <property type="match status" value="1"/>
</dbReference>
<dbReference type="Gene3D" id="3.40.50.960">
    <property type="entry name" value="Lumazine/riboflavin synthase"/>
    <property type="match status" value="1"/>
</dbReference>
<protein>
    <recommendedName>
        <fullName evidence="3 7">6,7-dimethyl-8-ribityllumazine synthase</fullName>
        <shortName evidence="7">DMRL synthase</shortName>
        <shortName evidence="7">LS</shortName>
        <shortName evidence="7">Lumazine synthase</shortName>
        <ecNumber evidence="3 7">2.5.1.78</ecNumber>
    </recommendedName>
</protein>